<reference evidence="8" key="2">
    <citation type="submission" date="2021-01" db="UniProtKB">
        <authorList>
            <consortium name="EnsemblPlants"/>
        </authorList>
    </citation>
    <scope>IDENTIFICATION</scope>
</reference>
<proteinExistence type="inferred from homology"/>
<reference evidence="8 9" key="1">
    <citation type="journal article" date="2016" name="G3 (Bethesda)">
        <title>First Draft Assembly and Annotation of the Genome of a California Endemic Oak Quercus lobata Nee (Fagaceae).</title>
        <authorList>
            <person name="Sork V.L."/>
            <person name="Fitz-Gibbon S.T."/>
            <person name="Puiu D."/>
            <person name="Crepeau M."/>
            <person name="Gugger P.F."/>
            <person name="Sherman R."/>
            <person name="Stevens K."/>
            <person name="Langley C.H."/>
            <person name="Pellegrini M."/>
            <person name="Salzberg S.L."/>
        </authorList>
    </citation>
    <scope>NUCLEOTIDE SEQUENCE [LARGE SCALE GENOMIC DNA]</scope>
    <source>
        <strain evidence="8 9">cv. SW786</strain>
    </source>
</reference>
<dbReference type="AlphaFoldDB" id="A0A7N2M9S0"/>
<accession>A0A7N2M9S0</accession>
<evidence type="ECO:0000256" key="5">
    <source>
        <dbReference type="ARBA" id="ARBA00023078"/>
    </source>
</evidence>
<keyword evidence="9" id="KW-1185">Reference proteome</keyword>
<gene>
    <name evidence="8" type="primary">LOC115955668</name>
</gene>
<dbReference type="GO" id="GO:0009535">
    <property type="term" value="C:chloroplast thylakoid membrane"/>
    <property type="evidence" value="ECO:0007669"/>
    <property type="project" value="UniProtKB-SubCell"/>
</dbReference>
<evidence type="ECO:0000256" key="7">
    <source>
        <dbReference type="ARBA" id="ARBA00035649"/>
    </source>
</evidence>
<dbReference type="FunCoup" id="A0A7N2M9S0">
    <property type="interactions" value="1014"/>
</dbReference>
<dbReference type="GO" id="GO:0005509">
    <property type="term" value="F:calcium ion binding"/>
    <property type="evidence" value="ECO:0007669"/>
    <property type="project" value="InterPro"/>
</dbReference>
<keyword evidence="3" id="KW-0934">Plastid</keyword>
<sequence>MALLPDINVVSKTLQALPKLSKIQRIPNRMKIVGFLGKKKDDFQEHPLQTTRRLAIGLASIALIGDSTKGISLAKDNGFWYEGPIPVPPVYNKIANEKTGTRSFLKIGLYVANIGIKGSEYRLRKTAFDLLSMPDLIKQDTLNYVRKYLRYKSTFMYYDFDKVISAASENEKQPLTDLANRLFDSFEKLEDAAKNKNLPRTESSYQDTTVILQEVMERFA</sequence>
<dbReference type="InterPro" id="IPR008797">
    <property type="entry name" value="PSII_PsbQ"/>
</dbReference>
<dbReference type="EMBL" id="LRBV02000008">
    <property type="status" value="NOT_ANNOTATED_CDS"/>
    <property type="molecule type" value="Genomic_DNA"/>
</dbReference>
<dbReference type="Gene3D" id="1.20.120.290">
    <property type="entry name" value="Oxygen-evolving enhancer protein 3 (PsbQ), four-helix up-down bundle"/>
    <property type="match status" value="1"/>
</dbReference>
<evidence type="ECO:0000256" key="6">
    <source>
        <dbReference type="ARBA" id="ARBA00023136"/>
    </source>
</evidence>
<dbReference type="PANTHER" id="PTHR33399:SF2">
    <property type="entry name" value="PHOTOSYNTHETIC NDH SUBUNIT OF LUMENAL LOCATION 3, CHLOROPLASTIC"/>
    <property type="match status" value="1"/>
</dbReference>
<dbReference type="GO" id="GO:0009767">
    <property type="term" value="P:photosynthetic electron transport chain"/>
    <property type="evidence" value="ECO:0007669"/>
    <property type="project" value="TreeGrafter"/>
</dbReference>
<keyword evidence="6" id="KW-0472">Membrane</keyword>
<evidence type="ECO:0000256" key="4">
    <source>
        <dbReference type="ARBA" id="ARBA00022946"/>
    </source>
</evidence>
<evidence type="ECO:0000256" key="1">
    <source>
        <dbReference type="ARBA" id="ARBA00004334"/>
    </source>
</evidence>
<dbReference type="Proteomes" id="UP000594261">
    <property type="component" value="Chromosome 8"/>
</dbReference>
<dbReference type="InterPro" id="IPR054099">
    <property type="entry name" value="PSII_PsbQ_pln"/>
</dbReference>
<dbReference type="Pfam" id="PF05757">
    <property type="entry name" value="PsbQ"/>
    <property type="match status" value="1"/>
</dbReference>
<evidence type="ECO:0000256" key="2">
    <source>
        <dbReference type="ARBA" id="ARBA00022528"/>
    </source>
</evidence>
<keyword evidence="2" id="KW-0150">Chloroplast</keyword>
<organism evidence="8 9">
    <name type="scientific">Quercus lobata</name>
    <name type="common">Valley oak</name>
    <dbReference type="NCBI Taxonomy" id="97700"/>
    <lineage>
        <taxon>Eukaryota</taxon>
        <taxon>Viridiplantae</taxon>
        <taxon>Streptophyta</taxon>
        <taxon>Embryophyta</taxon>
        <taxon>Tracheophyta</taxon>
        <taxon>Spermatophyta</taxon>
        <taxon>Magnoliopsida</taxon>
        <taxon>eudicotyledons</taxon>
        <taxon>Gunneridae</taxon>
        <taxon>Pentapetalae</taxon>
        <taxon>rosids</taxon>
        <taxon>fabids</taxon>
        <taxon>Fagales</taxon>
        <taxon>Fagaceae</taxon>
        <taxon>Quercus</taxon>
    </lineage>
</organism>
<dbReference type="Gramene" id="QL08p013801:mrna">
    <property type="protein sequence ID" value="QL08p013801:mrna"/>
    <property type="gene ID" value="QL08p013801"/>
</dbReference>
<dbReference type="SUPFAM" id="SSF101112">
    <property type="entry name" value="Oxygen-evolving enhancer protein 3"/>
    <property type="match status" value="1"/>
</dbReference>
<dbReference type="EnsemblPlants" id="QL08p013801:mrna">
    <property type="protein sequence ID" value="QL08p013801:mrna"/>
    <property type="gene ID" value="QL08p013801"/>
</dbReference>
<keyword evidence="5" id="KW-0793">Thylakoid</keyword>
<dbReference type="GO" id="GO:0019898">
    <property type="term" value="C:extrinsic component of membrane"/>
    <property type="evidence" value="ECO:0007669"/>
    <property type="project" value="InterPro"/>
</dbReference>
<dbReference type="FunFam" id="1.20.120.290:FF:000003">
    <property type="entry name" value="Photosynthetic NDH subunit of lumenal location 3, chloroplastic"/>
    <property type="match status" value="1"/>
</dbReference>
<dbReference type="RefSeq" id="XP_030929758.1">
    <property type="nucleotide sequence ID" value="XM_031073898.1"/>
</dbReference>
<dbReference type="PANTHER" id="PTHR33399">
    <property type="entry name" value="OXYGEN-EVOLVING ENHANCER PROTEIN 3-1, CHLOROPLASTIC"/>
    <property type="match status" value="1"/>
</dbReference>
<evidence type="ECO:0000256" key="3">
    <source>
        <dbReference type="ARBA" id="ARBA00022640"/>
    </source>
</evidence>
<protein>
    <recommendedName>
        <fullName evidence="10">Photosynthetic NDH subcomplex L 3</fullName>
    </recommendedName>
</protein>
<comment type="similarity">
    <text evidence="7">Belongs to the PsbQ family.</text>
</comment>
<evidence type="ECO:0000313" key="9">
    <source>
        <dbReference type="Proteomes" id="UP000594261"/>
    </source>
</evidence>
<dbReference type="OMA" id="ECAVQAT"/>
<dbReference type="GeneID" id="115955668"/>
<name>A0A7N2M9S0_QUELO</name>
<dbReference type="OrthoDB" id="783722at2759"/>
<evidence type="ECO:0000313" key="8">
    <source>
        <dbReference type="EnsemblPlants" id="QL08p013801:mrna"/>
    </source>
</evidence>
<keyword evidence="4" id="KW-0809">Transit peptide</keyword>
<evidence type="ECO:0008006" key="10">
    <source>
        <dbReference type="Google" id="ProtNLM"/>
    </source>
</evidence>
<dbReference type="KEGG" id="qlo:115955668"/>
<dbReference type="GO" id="GO:0009654">
    <property type="term" value="C:photosystem II oxygen evolving complex"/>
    <property type="evidence" value="ECO:0007669"/>
    <property type="project" value="InterPro"/>
</dbReference>
<dbReference type="InParanoid" id="A0A7N2M9S0"/>
<dbReference type="InterPro" id="IPR023222">
    <property type="entry name" value="PsbQ-like_dom_sf"/>
</dbReference>
<comment type="subcellular location">
    <subcellularLocation>
        <location evidence="1">Plastid</location>
        <location evidence="1">Chloroplast thylakoid membrane</location>
    </subcellularLocation>
</comment>